<accession>Q2CB49</accession>
<dbReference type="eggNOG" id="COG4093">
    <property type="taxonomic scope" value="Bacteria"/>
</dbReference>
<gene>
    <name evidence="1" type="ORF">OG2516_14141</name>
</gene>
<dbReference type="AlphaFoldDB" id="Q2CB49"/>
<reference evidence="1 2" key="1">
    <citation type="journal article" date="2010" name="J. Bacteriol.">
        <title>Genome sequences of Oceanicola granulosus HTCC2516(T) and Oceanicola batsensis HTCC2597(TDelta).</title>
        <authorList>
            <person name="Thrash J.C."/>
            <person name="Cho J.C."/>
            <person name="Vergin K.L."/>
            <person name="Giovannoni S.J."/>
        </authorList>
    </citation>
    <scope>NUCLEOTIDE SEQUENCE [LARGE SCALE GENOMIC DNA]</scope>
    <source>
        <strain evidence="2">ATCC BAA-861 / DSM 15982 / KCTC 12143 / HTCC2516</strain>
    </source>
</reference>
<dbReference type="Pfam" id="PF09898">
    <property type="entry name" value="DUF2125"/>
    <property type="match status" value="1"/>
</dbReference>
<keyword evidence="2" id="KW-1185">Reference proteome</keyword>
<name>Q2CB49_OCEGH</name>
<dbReference type="OrthoDB" id="7625707at2"/>
<evidence type="ECO:0000313" key="2">
    <source>
        <dbReference type="Proteomes" id="UP000003635"/>
    </source>
</evidence>
<proteinExistence type="predicted"/>
<protein>
    <recommendedName>
        <fullName evidence="3">DUF2125 domain-containing protein</fullName>
    </recommendedName>
</protein>
<dbReference type="STRING" id="314256.OG2516_14141"/>
<sequence length="285" mass="30336">MRILLILVIAVGAIWAGAWWVITRDADAATEALVAEMRDAGWEVRWDELRTRGFPSRIDTTATGLEIASPGGGFAYATERLQELRLLYRRERAIFAAAPGNRLDVGRRSFDIEAEALRASADLLAGEVLDRVTLEAEALRTEGLAAEGILAAMRPAAGVEHGYELYLSVEQLALGGAAPGPLTVDALVAFSGPLDRAALTAPPRLERLQVRSLTYLPPEGDVRVSGIYERDADGRLAGELGLEGEGLARVPDLLDALLPELAAEVNAALPGEAVTVPLGAAAQRQ</sequence>
<evidence type="ECO:0000313" key="1">
    <source>
        <dbReference type="EMBL" id="EAR49881.1"/>
    </source>
</evidence>
<dbReference type="InterPro" id="IPR018666">
    <property type="entry name" value="DUF2125"/>
</dbReference>
<comment type="caution">
    <text evidence="1">The sequence shown here is derived from an EMBL/GenBank/DDBJ whole genome shotgun (WGS) entry which is preliminary data.</text>
</comment>
<dbReference type="HOGENOM" id="CLU_070576_0_0_5"/>
<evidence type="ECO:0008006" key="3">
    <source>
        <dbReference type="Google" id="ProtNLM"/>
    </source>
</evidence>
<dbReference type="RefSeq" id="WP_007256344.1">
    <property type="nucleotide sequence ID" value="NZ_CH724108.1"/>
</dbReference>
<dbReference type="Proteomes" id="UP000003635">
    <property type="component" value="Unassembled WGS sequence"/>
</dbReference>
<dbReference type="EMBL" id="AAOT01000043">
    <property type="protein sequence ID" value="EAR49881.1"/>
    <property type="molecule type" value="Genomic_DNA"/>
</dbReference>
<organism evidence="1 2">
    <name type="scientific">Oceanicola granulosus (strain ATCC BAA-861 / DSM 15982 / KCTC 12143 / HTCC2516)</name>
    <dbReference type="NCBI Taxonomy" id="314256"/>
    <lineage>
        <taxon>Bacteria</taxon>
        <taxon>Pseudomonadati</taxon>
        <taxon>Pseudomonadota</taxon>
        <taxon>Alphaproteobacteria</taxon>
        <taxon>Rhodobacterales</taxon>
        <taxon>Roseobacteraceae</taxon>
        <taxon>Oceanicola</taxon>
    </lineage>
</organism>